<evidence type="ECO:0000256" key="1">
    <source>
        <dbReference type="SAM" id="MobiDB-lite"/>
    </source>
</evidence>
<dbReference type="Proteomes" id="UP000277300">
    <property type="component" value="Unassembled WGS sequence"/>
</dbReference>
<comment type="caution">
    <text evidence="4">The sequence shown here is derived from an EMBL/GenBank/DDBJ whole genome shotgun (WGS) entry which is preliminary data.</text>
</comment>
<evidence type="ECO:0000313" key="5">
    <source>
        <dbReference type="Proteomes" id="UP000277300"/>
    </source>
</evidence>
<dbReference type="EMBL" id="MBAD02002619">
    <property type="protein sequence ID" value="RLN45924.1"/>
    <property type="molecule type" value="Genomic_DNA"/>
</dbReference>
<dbReference type="OrthoDB" id="122580at2759"/>
<evidence type="ECO:0000313" key="3">
    <source>
        <dbReference type="EMBL" id="RLN45924.1"/>
    </source>
</evidence>
<dbReference type="Proteomes" id="UP000284657">
    <property type="component" value="Unassembled WGS sequence"/>
</dbReference>
<organism evidence="4 5">
    <name type="scientific">Phytophthora kernoviae</name>
    <dbReference type="NCBI Taxonomy" id="325452"/>
    <lineage>
        <taxon>Eukaryota</taxon>
        <taxon>Sar</taxon>
        <taxon>Stramenopiles</taxon>
        <taxon>Oomycota</taxon>
        <taxon>Peronosporomycetes</taxon>
        <taxon>Peronosporales</taxon>
        <taxon>Peronosporaceae</taxon>
        <taxon>Phytophthora</taxon>
    </lineage>
</organism>
<dbReference type="AlphaFoldDB" id="A0A3F2RG89"/>
<protein>
    <submittedName>
        <fullName evidence="4">Uncharacterized protein</fullName>
    </submittedName>
</protein>
<feature type="compositionally biased region" description="Low complexity" evidence="1">
    <location>
        <begin position="523"/>
        <end position="617"/>
    </location>
</feature>
<evidence type="ECO:0000313" key="4">
    <source>
        <dbReference type="EMBL" id="RLN54951.1"/>
    </source>
</evidence>
<feature type="chain" id="PRO_5036082198" evidence="2">
    <location>
        <begin position="23"/>
        <end position="625"/>
    </location>
</feature>
<gene>
    <name evidence="3" type="ORF">BBJ29_007080</name>
    <name evidence="4" type="ORF">BBP00_00008711</name>
</gene>
<feature type="region of interest" description="Disordered" evidence="1">
    <location>
        <begin position="521"/>
        <end position="625"/>
    </location>
</feature>
<sequence>MKAPALIASGTIALTFIPFVLGHGYIVDPAPTWKDGYAVNGWGSSIDNNMWGAIDYSVYGYGTDGTVAFWKAKYDASGYESLGQYIETNQVMYSDEIDEQCGYTTYDDSARQTMPSTNLTYTGFTHPGPCEVWCDDTVVLFDYNCQSTYPDIPAGIPYDESLCADANRFTIYWLGIHGAPWQVFTDCVWLDGGSGSGSAPSPMMEVVASTVATAPPTTSSGSTVTATTAYPDSSSSSSTTTSAKANTTTTTAPATTTEASTAASSAEIAAEANATSTSATSTTTDTAVSSESDTTPSTTTSSSSTVTTAASTTSDTISTIGADHSTMNVIALIATGAAVLVSMPAVQGHAYIVNPAAQWADGYPNNGYGSTVDNEIWGVYDNSKYGYGVNGTLNFFKDTFPSKGYDSLGAFISKNQELYSSATDADCGLTVYKDSARSELPASKLTYSGFTHTGPCEVWCDDTKVLFDYDCQTKYPDIPATMSYDESLCANANRLTIYWIGLHGDPWQVYTDCVWLEGGSGSGSAPAPVGAGASTVASSGSASTGTSTTPTATTAPSTSTTTTAPTATTPAPATMTEDASAAGEAETTPSTTTTETEAPSVATEAPSTPTTTEAPVTENKCSRRK</sequence>
<feature type="region of interest" description="Disordered" evidence="1">
    <location>
        <begin position="213"/>
        <end position="313"/>
    </location>
</feature>
<proteinExistence type="predicted"/>
<reference evidence="5 6" key="1">
    <citation type="submission" date="2018-07" db="EMBL/GenBank/DDBJ databases">
        <title>Genome sequencing of oomycete isolates from Chile give support for New Zealand origin for Phytophthora kernoviae and make available the first Nothophytophthora sp. genome.</title>
        <authorList>
            <person name="Studholme D.J."/>
            <person name="Sanfuentes E."/>
            <person name="Panda P."/>
            <person name="Hill R."/>
            <person name="Sambles C."/>
            <person name="Grant M."/>
            <person name="Williams N.M."/>
            <person name="Mcdougal R.L."/>
        </authorList>
    </citation>
    <scope>NUCLEOTIDE SEQUENCE [LARGE SCALE GENOMIC DNA]</scope>
    <source>
        <strain evidence="4">Chile6</strain>
        <strain evidence="3">Chile7</strain>
    </source>
</reference>
<name>A0A3F2RG89_9STRA</name>
<evidence type="ECO:0000313" key="6">
    <source>
        <dbReference type="Proteomes" id="UP000284657"/>
    </source>
</evidence>
<evidence type="ECO:0000256" key="2">
    <source>
        <dbReference type="SAM" id="SignalP"/>
    </source>
</evidence>
<accession>A0A3F2RG89</accession>
<keyword evidence="2" id="KW-0732">Signal</keyword>
<dbReference type="EMBL" id="MBDO02000472">
    <property type="protein sequence ID" value="RLN54951.1"/>
    <property type="molecule type" value="Genomic_DNA"/>
</dbReference>
<feature type="signal peptide" evidence="2">
    <location>
        <begin position="1"/>
        <end position="22"/>
    </location>
</feature>